<dbReference type="GO" id="GO:0006310">
    <property type="term" value="P:DNA recombination"/>
    <property type="evidence" value="ECO:0007669"/>
    <property type="project" value="UniProtKB-KW"/>
</dbReference>
<dbReference type="InterPro" id="IPR050090">
    <property type="entry name" value="Tyrosine_recombinase_XerCD"/>
</dbReference>
<dbReference type="GO" id="GO:0007059">
    <property type="term" value="P:chromosome segregation"/>
    <property type="evidence" value="ECO:0007669"/>
    <property type="project" value="UniProtKB-KW"/>
</dbReference>
<keyword evidence="3" id="KW-0238">DNA-binding</keyword>
<accession>A0A6I3S1R3</accession>
<evidence type="ECO:0000256" key="3">
    <source>
        <dbReference type="ARBA" id="ARBA00023125"/>
    </source>
</evidence>
<sequence length="318" mass="35215">MSTTELTTKTTGDVTISSQRRQTNPAALYLLTLSEGSSRDGMEQILKRTARFFGFTDWTDCPWQTITAAHVIGYRAILQKQGKSPATINLVLAAIKGVVRCAWQENLISDHERMVIDSIKSVKGSRVRSGRALTYEETATLFTDCLAENTAGGFRDAAILACGVGLGLRRAEIAGARLSKIDAANRSLKIIGKGNKEREVFFPEQAWLLFEKWLQVRGTGGSDFVFCPIDRRGEMLYHSGLQPSAILQILQKRGIKSDLGKFSPHDLRRTFASRLLENGVDLSMVRGALGHSSIGTTVIYDHRGKEKLKQCLRNNVRL</sequence>
<evidence type="ECO:0000256" key="2">
    <source>
        <dbReference type="ARBA" id="ARBA00022908"/>
    </source>
</evidence>
<dbReference type="PROSITE" id="PS51898">
    <property type="entry name" value="TYR_RECOMBINASE"/>
    <property type="match status" value="1"/>
</dbReference>
<dbReference type="GO" id="GO:0015074">
    <property type="term" value="P:DNA integration"/>
    <property type="evidence" value="ECO:0007669"/>
    <property type="project" value="UniProtKB-KW"/>
</dbReference>
<keyword evidence="4" id="KW-0233">DNA recombination</keyword>
<dbReference type="PANTHER" id="PTHR30349:SF81">
    <property type="entry name" value="TYROSINE RECOMBINASE XERC"/>
    <property type="match status" value="1"/>
</dbReference>
<dbReference type="AlphaFoldDB" id="A0A6I3S1R3"/>
<name>A0A6I3S1R3_9BURK</name>
<evidence type="ECO:0000256" key="1">
    <source>
        <dbReference type="ARBA" id="ARBA00022829"/>
    </source>
</evidence>
<keyword evidence="1" id="KW-0159">Chromosome partition</keyword>
<proteinExistence type="predicted"/>
<dbReference type="Pfam" id="PF00589">
    <property type="entry name" value="Phage_integrase"/>
    <property type="match status" value="1"/>
</dbReference>
<dbReference type="Gene3D" id="1.10.150.130">
    <property type="match status" value="1"/>
</dbReference>
<evidence type="ECO:0000313" key="5">
    <source>
        <dbReference type="EMBL" id="MTU43356.1"/>
    </source>
</evidence>
<dbReference type="InterPro" id="IPR013762">
    <property type="entry name" value="Integrase-like_cat_sf"/>
</dbReference>
<evidence type="ECO:0000313" key="6">
    <source>
        <dbReference type="Proteomes" id="UP000462362"/>
    </source>
</evidence>
<keyword evidence="2" id="KW-0229">DNA integration</keyword>
<comment type="caution">
    <text evidence="5">The sequence shown here is derived from an EMBL/GenBank/DDBJ whole genome shotgun (WGS) entry which is preliminary data.</text>
</comment>
<reference evidence="5 6" key="1">
    <citation type="journal article" date="2019" name="Nat. Med.">
        <title>A library of human gut bacterial isolates paired with longitudinal multiomics data enables mechanistic microbiome research.</title>
        <authorList>
            <person name="Poyet M."/>
            <person name="Groussin M."/>
            <person name="Gibbons S.M."/>
            <person name="Avila-Pacheco J."/>
            <person name="Jiang X."/>
            <person name="Kearney S.M."/>
            <person name="Perrotta A.R."/>
            <person name="Berdy B."/>
            <person name="Zhao S."/>
            <person name="Lieberman T.D."/>
            <person name="Swanson P.K."/>
            <person name="Smith M."/>
            <person name="Roesemann S."/>
            <person name="Alexander J.E."/>
            <person name="Rich S.A."/>
            <person name="Livny J."/>
            <person name="Vlamakis H."/>
            <person name="Clish C."/>
            <person name="Bullock K."/>
            <person name="Deik A."/>
            <person name="Scott J."/>
            <person name="Pierce K.A."/>
            <person name="Xavier R.J."/>
            <person name="Alm E.J."/>
        </authorList>
    </citation>
    <scope>NUCLEOTIDE SEQUENCE [LARGE SCALE GENOMIC DNA]</scope>
    <source>
        <strain evidence="5 6">BIOML-A2</strain>
    </source>
</reference>
<dbReference type="PANTHER" id="PTHR30349">
    <property type="entry name" value="PHAGE INTEGRASE-RELATED"/>
    <property type="match status" value="1"/>
</dbReference>
<evidence type="ECO:0000256" key="4">
    <source>
        <dbReference type="ARBA" id="ARBA00023172"/>
    </source>
</evidence>
<dbReference type="InterPro" id="IPR010998">
    <property type="entry name" value="Integrase_recombinase_N"/>
</dbReference>
<dbReference type="SUPFAM" id="SSF56349">
    <property type="entry name" value="DNA breaking-rejoining enzymes"/>
    <property type="match status" value="1"/>
</dbReference>
<dbReference type="Proteomes" id="UP000462362">
    <property type="component" value="Unassembled WGS sequence"/>
</dbReference>
<dbReference type="EMBL" id="WNCL01000017">
    <property type="protein sequence ID" value="MTU43356.1"/>
    <property type="molecule type" value="Genomic_DNA"/>
</dbReference>
<dbReference type="Gene3D" id="1.10.443.10">
    <property type="entry name" value="Intergrase catalytic core"/>
    <property type="match status" value="1"/>
</dbReference>
<dbReference type="InterPro" id="IPR011010">
    <property type="entry name" value="DNA_brk_join_enz"/>
</dbReference>
<organism evidence="5 6">
    <name type="scientific">Parasutterella excrementihominis</name>
    <dbReference type="NCBI Taxonomy" id="487175"/>
    <lineage>
        <taxon>Bacteria</taxon>
        <taxon>Pseudomonadati</taxon>
        <taxon>Pseudomonadota</taxon>
        <taxon>Betaproteobacteria</taxon>
        <taxon>Burkholderiales</taxon>
        <taxon>Sutterellaceae</taxon>
        <taxon>Parasutterella</taxon>
    </lineage>
</organism>
<gene>
    <name evidence="5" type="ORF">GMD42_06930</name>
</gene>
<dbReference type="GO" id="GO:0003677">
    <property type="term" value="F:DNA binding"/>
    <property type="evidence" value="ECO:0007669"/>
    <property type="project" value="UniProtKB-KW"/>
</dbReference>
<dbReference type="RefSeq" id="WP_155168136.1">
    <property type="nucleotide sequence ID" value="NZ_WNCA01000017.1"/>
</dbReference>
<dbReference type="InterPro" id="IPR002104">
    <property type="entry name" value="Integrase_catalytic"/>
</dbReference>
<protein>
    <submittedName>
        <fullName evidence="5">Tyrosine-type recombinase/integrase</fullName>
    </submittedName>
</protein>